<proteinExistence type="predicted"/>
<dbReference type="EMBL" id="JALJOQ010000150">
    <property type="protein sequence ID" value="KAK9793469.1"/>
    <property type="molecule type" value="Genomic_DNA"/>
</dbReference>
<evidence type="ECO:0000313" key="1">
    <source>
        <dbReference type="EMBL" id="KAK9793469.1"/>
    </source>
</evidence>
<reference evidence="1 2" key="1">
    <citation type="journal article" date="2024" name="Nat. Commun.">
        <title>Phylogenomics reveals the evolutionary origins of lichenization in chlorophyte algae.</title>
        <authorList>
            <person name="Puginier C."/>
            <person name="Libourel C."/>
            <person name="Otte J."/>
            <person name="Skaloud P."/>
            <person name="Haon M."/>
            <person name="Grisel S."/>
            <person name="Petersen M."/>
            <person name="Berrin J.G."/>
            <person name="Delaux P.M."/>
            <person name="Dal Grande F."/>
            <person name="Keller J."/>
        </authorList>
    </citation>
    <scope>NUCLEOTIDE SEQUENCE [LARGE SCALE GENOMIC DNA]</scope>
    <source>
        <strain evidence="1 2">SAG 2036</strain>
    </source>
</reference>
<evidence type="ECO:0000313" key="2">
    <source>
        <dbReference type="Proteomes" id="UP001465755"/>
    </source>
</evidence>
<comment type="caution">
    <text evidence="1">The sequence shown here is derived from an EMBL/GenBank/DDBJ whole genome shotgun (WGS) entry which is preliminary data.</text>
</comment>
<accession>A0AAW1NVF0</accession>
<protein>
    <submittedName>
        <fullName evidence="1">Uncharacterized protein</fullName>
    </submittedName>
</protein>
<name>A0AAW1NVF0_9CHLO</name>
<dbReference type="AlphaFoldDB" id="A0AAW1NVF0"/>
<dbReference type="Proteomes" id="UP001465755">
    <property type="component" value="Unassembled WGS sequence"/>
</dbReference>
<sequence>MLPALLQGRNDIVVIAINSAQVSANLVTQLLSQNNTLSSCVDGVVVLGSVLLELLYGLLLLLDRLLHFLPSPIPKRLRRPMAMVRMMMRRNRAGVTISVSALPLTHWQEQDHLEHGLTRAPNQRTSGHAAQGHGLARTNMTWVKFRHRLTLLQISHRVASIQLARRG</sequence>
<gene>
    <name evidence="1" type="ORF">WJX73_003004</name>
</gene>
<organism evidence="1 2">
    <name type="scientific">Symbiochloris irregularis</name>
    <dbReference type="NCBI Taxonomy" id="706552"/>
    <lineage>
        <taxon>Eukaryota</taxon>
        <taxon>Viridiplantae</taxon>
        <taxon>Chlorophyta</taxon>
        <taxon>core chlorophytes</taxon>
        <taxon>Trebouxiophyceae</taxon>
        <taxon>Trebouxiales</taxon>
        <taxon>Trebouxiaceae</taxon>
        <taxon>Symbiochloris</taxon>
    </lineage>
</organism>
<keyword evidence="2" id="KW-1185">Reference proteome</keyword>